<proteinExistence type="predicted"/>
<dbReference type="Gene3D" id="2.60.40.10">
    <property type="entry name" value="Immunoglobulins"/>
    <property type="match status" value="5"/>
</dbReference>
<evidence type="ECO:0000259" key="2">
    <source>
        <dbReference type="PROSITE" id="PS50853"/>
    </source>
</evidence>
<name>A0A832G0E6_9BACT</name>
<evidence type="ECO:0000313" key="3">
    <source>
        <dbReference type="EMBL" id="HGT46929.1"/>
    </source>
</evidence>
<gene>
    <name evidence="3" type="ORF">ENS56_02730</name>
</gene>
<dbReference type="SUPFAM" id="SSF49265">
    <property type="entry name" value="Fibronectin type III"/>
    <property type="match status" value="1"/>
</dbReference>
<organism evidence="3">
    <name type="scientific">Ignavibacterium album</name>
    <dbReference type="NCBI Taxonomy" id="591197"/>
    <lineage>
        <taxon>Bacteria</taxon>
        <taxon>Pseudomonadati</taxon>
        <taxon>Ignavibacteriota</taxon>
        <taxon>Ignavibacteria</taxon>
        <taxon>Ignavibacteriales</taxon>
        <taxon>Ignavibacteriaceae</taxon>
        <taxon>Ignavibacterium</taxon>
    </lineage>
</organism>
<feature type="chain" id="PRO_5032570008" evidence="1">
    <location>
        <begin position="23"/>
        <end position="699"/>
    </location>
</feature>
<evidence type="ECO:0000256" key="1">
    <source>
        <dbReference type="SAM" id="SignalP"/>
    </source>
</evidence>
<dbReference type="InterPro" id="IPR003961">
    <property type="entry name" value="FN3_dom"/>
</dbReference>
<dbReference type="InterPro" id="IPR013783">
    <property type="entry name" value="Ig-like_fold"/>
</dbReference>
<dbReference type="AlphaFoldDB" id="A0A832G0E6"/>
<feature type="domain" description="Fibronectin type-III" evidence="2">
    <location>
        <begin position="610"/>
        <end position="699"/>
    </location>
</feature>
<sequence>MYKVKSIKFILMVLLISKVSFGQSDEMKDSIKNIAAIANIKSDEVIIRWAPPDHIAWQFGNKSGYKVLRFRVNYAGEKPIETKQIGNDTIKPLSLEQWKAKFPENDKYAPIAAQALYGKKFQIGETGFDPSNIKTLSQEQELRYSFALLVADLNADVADGLGLRIVDRNIEKDEQYLYAIIPYDLTRMDTGFVFVDTRFPTPKPKAPDLEKNEMENQIELRWSIENTQGAFTAYWIERSEDGNRWIRLNQTPYLQANQNPDAEPDKYVYYTDTTVTKKYFSYKYRLIGITPFAEESEPSNVINAMARDVTSPEVPIITSIKDVNGKIELDWQMENPPKDLKGFLIGKSNSIGGQYEQITKDYLSPSTRKYIDNNPDKIGENYYIVFAVDTANNVSASMPAYGFLTDSIPPVKPTGLEGKIDSSGIVTLRWPLGSDPDITGYRVYFANAADHEFSNLTPYPIQDTVFVDTLNLNTLTKEIYYQIAAVDRNFNHSQRSEILKLIKPDIVPPTTPLISKYFVTDTAVVLSIIPSSSDDVAKHIIYRKGGNQNDWVSIKEVSSNYDFKKPFIDNQVSGPNFYKYSVQAVDSSGNKSELSSEVGVKVYQALKDFQITGLNAVYNKEKKVIEISWNKPKSDLSYYVLYRKVNGSKLENFASIDANKNVFIDGELIEKGEYQYGIKGVYKNGESQITFSSKIQIKD</sequence>
<dbReference type="EMBL" id="DSVI01000004">
    <property type="protein sequence ID" value="HGT46929.1"/>
    <property type="molecule type" value="Genomic_DNA"/>
</dbReference>
<dbReference type="PROSITE" id="PS50853">
    <property type="entry name" value="FN3"/>
    <property type="match status" value="1"/>
</dbReference>
<accession>A0A832G0E6</accession>
<feature type="signal peptide" evidence="1">
    <location>
        <begin position="1"/>
        <end position="22"/>
    </location>
</feature>
<comment type="caution">
    <text evidence="3">The sequence shown here is derived from an EMBL/GenBank/DDBJ whole genome shotgun (WGS) entry which is preliminary data.</text>
</comment>
<reference evidence="3" key="1">
    <citation type="journal article" date="2020" name="mSystems">
        <title>Genome- and Community-Level Interaction Insights into Carbon Utilization and Element Cycling Functions of Hydrothermarchaeota in Hydrothermal Sediment.</title>
        <authorList>
            <person name="Zhou Z."/>
            <person name="Liu Y."/>
            <person name="Xu W."/>
            <person name="Pan J."/>
            <person name="Luo Z.H."/>
            <person name="Li M."/>
        </authorList>
    </citation>
    <scope>NUCLEOTIDE SEQUENCE [LARGE SCALE GENOMIC DNA]</scope>
    <source>
        <strain evidence="3">SpSt-500</strain>
    </source>
</reference>
<protein>
    <submittedName>
        <fullName evidence="3">Fibronectin type III domain-containing protein</fullName>
    </submittedName>
</protein>
<keyword evidence="1" id="KW-0732">Signal</keyword>
<dbReference type="InterPro" id="IPR036116">
    <property type="entry name" value="FN3_sf"/>
</dbReference>
<dbReference type="CDD" id="cd00063">
    <property type="entry name" value="FN3"/>
    <property type="match status" value="2"/>
</dbReference>